<dbReference type="GO" id="GO:0005680">
    <property type="term" value="C:anaphase-promoting complex"/>
    <property type="evidence" value="ECO:0007669"/>
    <property type="project" value="InterPro"/>
</dbReference>
<evidence type="ECO:0000256" key="1">
    <source>
        <dbReference type="ARBA" id="ARBA00016067"/>
    </source>
</evidence>
<proteinExistence type="predicted"/>
<dbReference type="AlphaFoldDB" id="A0A5A7PGE5"/>
<keyword evidence="5" id="KW-0131">Cell cycle</keyword>
<dbReference type="EMBL" id="BKCP01004505">
    <property type="protein sequence ID" value="GER31646.1"/>
    <property type="molecule type" value="Genomic_DNA"/>
</dbReference>
<dbReference type="OrthoDB" id="10511235at2759"/>
<dbReference type="GO" id="GO:0070979">
    <property type="term" value="P:protein K11-linked ubiquitination"/>
    <property type="evidence" value="ECO:0007669"/>
    <property type="project" value="TreeGrafter"/>
</dbReference>
<evidence type="ECO:0000256" key="5">
    <source>
        <dbReference type="ARBA" id="ARBA00023306"/>
    </source>
</evidence>
<evidence type="ECO:0000256" key="4">
    <source>
        <dbReference type="ARBA" id="ARBA00022786"/>
    </source>
</evidence>
<evidence type="ECO:0000256" key="3">
    <source>
        <dbReference type="ARBA" id="ARBA00022776"/>
    </source>
</evidence>
<organism evidence="7 8">
    <name type="scientific">Striga asiatica</name>
    <name type="common">Asiatic witchweed</name>
    <name type="synonym">Buchnera asiatica</name>
    <dbReference type="NCBI Taxonomy" id="4170"/>
    <lineage>
        <taxon>Eukaryota</taxon>
        <taxon>Viridiplantae</taxon>
        <taxon>Streptophyta</taxon>
        <taxon>Embryophyta</taxon>
        <taxon>Tracheophyta</taxon>
        <taxon>Spermatophyta</taxon>
        <taxon>Magnoliopsida</taxon>
        <taxon>eudicotyledons</taxon>
        <taxon>Gunneridae</taxon>
        <taxon>Pentapetalae</taxon>
        <taxon>asterids</taxon>
        <taxon>lamiids</taxon>
        <taxon>Lamiales</taxon>
        <taxon>Orobanchaceae</taxon>
        <taxon>Buchnereae</taxon>
        <taxon>Striga</taxon>
    </lineage>
</organism>
<evidence type="ECO:0000313" key="7">
    <source>
        <dbReference type="EMBL" id="GER31646.1"/>
    </source>
</evidence>
<sequence length="258" mass="29256">MFLPVCSNLQHFMTILFVQHLHNLALRSSLEEKHVSCQLTDASICYIVLCSGVATENGSEGSDDQISGGDISVFPFRSPRHYNFPEQNVFLETEFKMHHVSNWIKKNERYEVAQQASNVEHMMEGIKRSAKVGSDDSTWQSTVEFSETSIEIIAFRMGVLRGLSKWRACYLGMGLHENLIDHATWKTGKLLVQIERIIRILSSVVQHWLLKCVKVLMSEPNNQLLPFSSGLSPAQQIVSIFPVNLFQSESDQSIEVDL</sequence>
<evidence type="ECO:0000256" key="2">
    <source>
        <dbReference type="ARBA" id="ARBA00022618"/>
    </source>
</evidence>
<dbReference type="PANTHER" id="PTHR13260">
    <property type="entry name" value="ANAPHASE PROMOTING COMPLEX SUBUNIT 4 APC4"/>
    <property type="match status" value="1"/>
</dbReference>
<keyword evidence="2" id="KW-0132">Cell division</keyword>
<dbReference type="PANTHER" id="PTHR13260:SF0">
    <property type="entry name" value="ANAPHASE-PROMOTING COMPLEX SUBUNIT 4"/>
    <property type="match status" value="1"/>
</dbReference>
<feature type="domain" description="Anaphase-promoting complex subunit 4 long" evidence="6">
    <location>
        <begin position="149"/>
        <end position="207"/>
    </location>
</feature>
<dbReference type="GO" id="GO:0031145">
    <property type="term" value="P:anaphase-promoting complex-dependent catabolic process"/>
    <property type="evidence" value="ECO:0007669"/>
    <property type="project" value="InterPro"/>
</dbReference>
<dbReference type="InterPro" id="IPR024790">
    <property type="entry name" value="APC4_long_dom"/>
</dbReference>
<dbReference type="Proteomes" id="UP000325081">
    <property type="component" value="Unassembled WGS sequence"/>
</dbReference>
<keyword evidence="4" id="KW-0833">Ubl conjugation pathway</keyword>
<dbReference type="GO" id="GO:0051301">
    <property type="term" value="P:cell division"/>
    <property type="evidence" value="ECO:0007669"/>
    <property type="project" value="UniProtKB-KW"/>
</dbReference>
<reference evidence="8" key="1">
    <citation type="journal article" date="2019" name="Curr. Biol.">
        <title>Genome Sequence of Striga asiatica Provides Insight into the Evolution of Plant Parasitism.</title>
        <authorList>
            <person name="Yoshida S."/>
            <person name="Kim S."/>
            <person name="Wafula E.K."/>
            <person name="Tanskanen J."/>
            <person name="Kim Y.M."/>
            <person name="Honaas L."/>
            <person name="Yang Z."/>
            <person name="Spallek T."/>
            <person name="Conn C.E."/>
            <person name="Ichihashi Y."/>
            <person name="Cheong K."/>
            <person name="Cui S."/>
            <person name="Der J.P."/>
            <person name="Gundlach H."/>
            <person name="Jiao Y."/>
            <person name="Hori C."/>
            <person name="Ishida J.K."/>
            <person name="Kasahara H."/>
            <person name="Kiba T."/>
            <person name="Kim M.S."/>
            <person name="Koo N."/>
            <person name="Laohavisit A."/>
            <person name="Lee Y.H."/>
            <person name="Lumba S."/>
            <person name="McCourt P."/>
            <person name="Mortimer J.C."/>
            <person name="Mutuku J.M."/>
            <person name="Nomura T."/>
            <person name="Sasaki-Sekimoto Y."/>
            <person name="Seto Y."/>
            <person name="Wang Y."/>
            <person name="Wakatake T."/>
            <person name="Sakakibara H."/>
            <person name="Demura T."/>
            <person name="Yamaguchi S."/>
            <person name="Yoneyama K."/>
            <person name="Manabe R.I."/>
            <person name="Nelson D.C."/>
            <person name="Schulman A.H."/>
            <person name="Timko M.P."/>
            <person name="dePamphilis C.W."/>
            <person name="Choi D."/>
            <person name="Shirasu K."/>
        </authorList>
    </citation>
    <scope>NUCLEOTIDE SEQUENCE [LARGE SCALE GENOMIC DNA]</scope>
    <source>
        <strain evidence="8">cv. UVA1</strain>
    </source>
</reference>
<dbReference type="GO" id="GO:0034399">
    <property type="term" value="C:nuclear periphery"/>
    <property type="evidence" value="ECO:0007669"/>
    <property type="project" value="TreeGrafter"/>
</dbReference>
<dbReference type="Pfam" id="PF12896">
    <property type="entry name" value="ANAPC4"/>
    <property type="match status" value="1"/>
</dbReference>
<accession>A0A5A7PGE5</accession>
<dbReference type="InterPro" id="IPR024789">
    <property type="entry name" value="APC4"/>
</dbReference>
<evidence type="ECO:0000313" key="8">
    <source>
        <dbReference type="Proteomes" id="UP000325081"/>
    </source>
</evidence>
<keyword evidence="8" id="KW-1185">Reference proteome</keyword>
<comment type="caution">
    <text evidence="7">The sequence shown here is derived from an EMBL/GenBank/DDBJ whole genome shotgun (WGS) entry which is preliminary data.</text>
</comment>
<protein>
    <recommendedName>
        <fullName evidence="1">Anaphase-promoting complex subunit 4</fullName>
    </recommendedName>
</protein>
<keyword evidence="3" id="KW-0498">Mitosis</keyword>
<gene>
    <name evidence="7" type="ORF">STAS_07670</name>
</gene>
<name>A0A5A7PGE5_STRAF</name>
<evidence type="ECO:0000259" key="6">
    <source>
        <dbReference type="Pfam" id="PF12896"/>
    </source>
</evidence>